<name>A0A915I8R0_ROMCU</name>
<feature type="chain" id="PRO_5037434259" evidence="1">
    <location>
        <begin position="23"/>
        <end position="95"/>
    </location>
</feature>
<sequence>MSVICFTVFSCLFIFPFRFVSAVDHKGQPDASDRLKTKQCKEEIRQRQAMPLCQAFKSCCSRKCGVGKNFYSQCQQKWGQQNEVTEDTRCECYKT</sequence>
<keyword evidence="1" id="KW-0732">Signal</keyword>
<keyword evidence="2" id="KW-1185">Reference proteome</keyword>
<evidence type="ECO:0000313" key="2">
    <source>
        <dbReference type="Proteomes" id="UP000887565"/>
    </source>
</evidence>
<organism evidence="2 3">
    <name type="scientific">Romanomermis culicivorax</name>
    <name type="common">Nematode worm</name>
    <dbReference type="NCBI Taxonomy" id="13658"/>
    <lineage>
        <taxon>Eukaryota</taxon>
        <taxon>Metazoa</taxon>
        <taxon>Ecdysozoa</taxon>
        <taxon>Nematoda</taxon>
        <taxon>Enoplea</taxon>
        <taxon>Dorylaimia</taxon>
        <taxon>Mermithida</taxon>
        <taxon>Mermithoidea</taxon>
        <taxon>Mermithidae</taxon>
        <taxon>Romanomermis</taxon>
    </lineage>
</organism>
<dbReference type="Proteomes" id="UP000887565">
    <property type="component" value="Unplaced"/>
</dbReference>
<dbReference type="AlphaFoldDB" id="A0A915I8R0"/>
<proteinExistence type="predicted"/>
<dbReference type="WBParaSite" id="nRc.2.0.1.t10148-RA">
    <property type="protein sequence ID" value="nRc.2.0.1.t10148-RA"/>
    <property type="gene ID" value="nRc.2.0.1.g10148"/>
</dbReference>
<reference evidence="3" key="1">
    <citation type="submission" date="2022-11" db="UniProtKB">
        <authorList>
            <consortium name="WormBaseParasite"/>
        </authorList>
    </citation>
    <scope>IDENTIFICATION</scope>
</reference>
<evidence type="ECO:0000313" key="3">
    <source>
        <dbReference type="WBParaSite" id="nRc.2.0.1.t10148-RA"/>
    </source>
</evidence>
<feature type="signal peptide" evidence="1">
    <location>
        <begin position="1"/>
        <end position="22"/>
    </location>
</feature>
<protein>
    <submittedName>
        <fullName evidence="3">Uncharacterized protein</fullName>
    </submittedName>
</protein>
<accession>A0A915I8R0</accession>
<evidence type="ECO:0000256" key="1">
    <source>
        <dbReference type="SAM" id="SignalP"/>
    </source>
</evidence>